<reference evidence="1" key="1">
    <citation type="submission" date="2019-09" db="EMBL/GenBank/DDBJ databases">
        <title>Characterisation of the sponge microbiome using genome-centric metagenomics.</title>
        <authorList>
            <person name="Engelberts J.P."/>
            <person name="Robbins S.J."/>
            <person name="De Goeij J.M."/>
            <person name="Aranda M."/>
            <person name="Bell S.C."/>
            <person name="Webster N.S."/>
        </authorList>
    </citation>
    <scope>NUCLEOTIDE SEQUENCE</scope>
    <source>
        <strain evidence="1">SB0676_bin_10</strain>
    </source>
</reference>
<dbReference type="Pfam" id="PF14250">
    <property type="entry name" value="AbrB-like"/>
    <property type="match status" value="1"/>
</dbReference>
<dbReference type="EMBL" id="VYDO01000121">
    <property type="protein sequence ID" value="MYG38090.1"/>
    <property type="molecule type" value="Genomic_DNA"/>
</dbReference>
<dbReference type="AlphaFoldDB" id="A0A6B1F457"/>
<evidence type="ECO:0000313" key="1">
    <source>
        <dbReference type="EMBL" id="MYG38090.1"/>
    </source>
</evidence>
<gene>
    <name evidence="1" type="ORF">F4162_03600</name>
</gene>
<accession>A0A6B1F457</accession>
<comment type="caution">
    <text evidence="1">The sequence shown here is derived from an EMBL/GenBank/DDBJ whole genome shotgun (WGS) entry which is preliminary data.</text>
</comment>
<proteinExistence type="predicted"/>
<dbReference type="GO" id="GO:0000976">
    <property type="term" value="F:transcription cis-regulatory region binding"/>
    <property type="evidence" value="ECO:0007669"/>
    <property type="project" value="TreeGrafter"/>
</dbReference>
<dbReference type="GO" id="GO:0001217">
    <property type="term" value="F:DNA-binding transcription repressor activity"/>
    <property type="evidence" value="ECO:0007669"/>
    <property type="project" value="TreeGrafter"/>
</dbReference>
<dbReference type="InterPro" id="IPR027360">
    <property type="entry name" value="AbrB-like"/>
</dbReference>
<protein>
    <submittedName>
        <fullName evidence="1">Transcriptional regulator</fullName>
    </submittedName>
</protein>
<dbReference type="GO" id="GO:0032993">
    <property type="term" value="C:protein-DNA complex"/>
    <property type="evidence" value="ECO:0007669"/>
    <property type="project" value="TreeGrafter"/>
</dbReference>
<dbReference type="PANTHER" id="PTHR42182:SF1">
    <property type="entry name" value="SLL0359 PROTEIN"/>
    <property type="match status" value="1"/>
</dbReference>
<sequence length="120" mass="13357">MLEGEQLLAKVKIFADRPLDQIARVCGYVGPSGRLLKQKFYCALVLAKGFRVPVKADNNTKHRGRQADFTTRVHGNGNLLIGQTYTHRAGIEPGQEFFIEIQVDTGSIFLLPCDGQDLRV</sequence>
<organism evidence="1">
    <name type="scientific">Synechococcus sp. SB0676_bin_10</name>
    <dbReference type="NCBI Taxonomy" id="2604869"/>
    <lineage>
        <taxon>Bacteria</taxon>
        <taxon>Bacillati</taxon>
        <taxon>Cyanobacteriota</taxon>
        <taxon>Cyanophyceae</taxon>
        <taxon>Synechococcales</taxon>
        <taxon>Synechococcaceae</taxon>
        <taxon>Synechococcus</taxon>
    </lineage>
</organism>
<name>A0A6B1F457_9SYNE</name>
<dbReference type="PANTHER" id="PTHR42182">
    <property type="entry name" value="SLL0359 PROTEIN"/>
    <property type="match status" value="1"/>
</dbReference>